<organism evidence="1 2">
    <name type="scientific">Promicromonospora umidemergens</name>
    <dbReference type="NCBI Taxonomy" id="629679"/>
    <lineage>
        <taxon>Bacteria</taxon>
        <taxon>Bacillati</taxon>
        <taxon>Actinomycetota</taxon>
        <taxon>Actinomycetes</taxon>
        <taxon>Micrococcales</taxon>
        <taxon>Promicromonosporaceae</taxon>
        <taxon>Promicromonospora</taxon>
    </lineage>
</organism>
<keyword evidence="2" id="KW-1185">Reference proteome</keyword>
<dbReference type="Pfam" id="PF13279">
    <property type="entry name" value="4HBT_2"/>
    <property type="match status" value="1"/>
</dbReference>
<accession>A0ABP8XKF1</accession>
<dbReference type="PANTHER" id="PTHR12475:SF4">
    <property type="entry name" value="PROTEIN THEM6"/>
    <property type="match status" value="1"/>
</dbReference>
<proteinExistence type="predicted"/>
<evidence type="ECO:0000313" key="1">
    <source>
        <dbReference type="EMBL" id="GAA4707884.1"/>
    </source>
</evidence>
<comment type="caution">
    <text evidence="1">The sequence shown here is derived from an EMBL/GenBank/DDBJ whole genome shotgun (WGS) entry which is preliminary data.</text>
</comment>
<dbReference type="SUPFAM" id="SSF54637">
    <property type="entry name" value="Thioesterase/thiol ester dehydrase-isomerase"/>
    <property type="match status" value="1"/>
</dbReference>
<dbReference type="PANTHER" id="PTHR12475">
    <property type="match status" value="1"/>
</dbReference>
<sequence length="187" mass="21684">MSRMFQFAWAALVPSRPESARTFLEPATTRMRVLPQDLDFMMVVNNGSYQQIMDVAGYRQMGKNGGLRLATKQSWIGVVAASTIRFRRSLRLWDRFEDTSRVLGWDDRVFYIEHRITRRGELYTRGVICLRFLHRRSRERISPHEIVRLLAQQQGHAVPQSPELPLDIAEWAATLNHDVTANESVVD</sequence>
<dbReference type="InterPro" id="IPR051490">
    <property type="entry name" value="THEM6_lcsJ_thioesterase"/>
</dbReference>
<evidence type="ECO:0000313" key="2">
    <source>
        <dbReference type="Proteomes" id="UP001500843"/>
    </source>
</evidence>
<name>A0ABP8XKF1_9MICO</name>
<evidence type="ECO:0008006" key="3">
    <source>
        <dbReference type="Google" id="ProtNLM"/>
    </source>
</evidence>
<dbReference type="InterPro" id="IPR029069">
    <property type="entry name" value="HotDog_dom_sf"/>
</dbReference>
<gene>
    <name evidence="1" type="ORF">GCM10023198_33000</name>
</gene>
<dbReference type="Proteomes" id="UP001500843">
    <property type="component" value="Unassembled WGS sequence"/>
</dbReference>
<reference evidence="2" key="1">
    <citation type="journal article" date="2019" name="Int. J. Syst. Evol. Microbiol.">
        <title>The Global Catalogue of Microorganisms (GCM) 10K type strain sequencing project: providing services to taxonomists for standard genome sequencing and annotation.</title>
        <authorList>
            <consortium name="The Broad Institute Genomics Platform"/>
            <consortium name="The Broad Institute Genome Sequencing Center for Infectious Disease"/>
            <person name="Wu L."/>
            <person name="Ma J."/>
        </authorList>
    </citation>
    <scope>NUCLEOTIDE SEQUENCE [LARGE SCALE GENOMIC DNA]</scope>
    <source>
        <strain evidence="2">JCM 17975</strain>
    </source>
</reference>
<protein>
    <recommendedName>
        <fullName evidence="3">Acyl-CoA thioesterase FadM</fullName>
    </recommendedName>
</protein>
<dbReference type="EMBL" id="BAABHM010000013">
    <property type="protein sequence ID" value="GAA4707884.1"/>
    <property type="molecule type" value="Genomic_DNA"/>
</dbReference>
<dbReference type="Gene3D" id="3.10.129.10">
    <property type="entry name" value="Hotdog Thioesterase"/>
    <property type="match status" value="1"/>
</dbReference>
<dbReference type="CDD" id="cd00586">
    <property type="entry name" value="4HBT"/>
    <property type="match status" value="1"/>
</dbReference>